<keyword evidence="2" id="KW-1185">Reference proteome</keyword>
<name>A0A868BZ03_9CAUD</name>
<evidence type="ECO:0000313" key="1">
    <source>
        <dbReference type="EMBL" id="QOI69511.1"/>
    </source>
</evidence>
<evidence type="ECO:0000313" key="2">
    <source>
        <dbReference type="Proteomes" id="UP000671943"/>
    </source>
</evidence>
<protein>
    <submittedName>
        <fullName evidence="1">Uncharacterized protein</fullName>
    </submittedName>
</protein>
<organism evidence="1 2">
    <name type="scientific">Xanthomonas phage Xaa_vB_phi31</name>
    <dbReference type="NCBI Taxonomy" id="2776752"/>
    <lineage>
        <taxon>Viruses</taxon>
        <taxon>Duplodnaviria</taxon>
        <taxon>Heunggongvirae</taxon>
        <taxon>Uroviricota</taxon>
        <taxon>Caudoviricetes</taxon>
        <taxon>Autographivirales</taxon>
        <taxon>Autonotataviridae</taxon>
        <taxon>Gujervirinae</taxon>
        <taxon>Pazvirus</taxon>
        <taxon>Pazvirus 31</taxon>
    </lineage>
</organism>
<sequence>MARDVSNFIRISIPVSVLRTEPVHEAVKTLTAAAGGGTSWSADGAWFDSEDNLHSESVRVFVWNFHTDDYGKVDAAARQLVERLFEAGEKAVLKERNYDLGIAERARTVPGYAARMLFAPTKH</sequence>
<reference evidence="1" key="1">
    <citation type="submission" date="2020-08" db="EMBL/GenBank/DDBJ databases">
        <authorList>
            <person name="Nguyen N.T.T."/>
            <person name="Holtappels D."/>
            <person name="Doan T.T.K."/>
            <person name="Pham H.K.N."/>
            <person name="Wagemans J."/>
        </authorList>
    </citation>
    <scope>NUCLEOTIDE SEQUENCE</scope>
</reference>
<dbReference type="EMBL" id="MT951568">
    <property type="protein sequence ID" value="QOI69511.1"/>
    <property type="molecule type" value="Genomic_DNA"/>
</dbReference>
<dbReference type="Proteomes" id="UP000671943">
    <property type="component" value="Segment"/>
</dbReference>
<gene>
    <name evidence="1" type="ORF">XaavBphi31_14</name>
</gene>
<proteinExistence type="predicted"/>
<accession>A0A868BZ03</accession>